<feature type="domain" description="Cell wall hydrolase SleB" evidence="2">
    <location>
        <begin position="85"/>
        <end position="194"/>
    </location>
</feature>
<reference evidence="3 4" key="1">
    <citation type="journal article" date="2016" name="Int. J. Syst. Evol. Microbiol.">
        <title>Chitinibacter fontanus sp. nov., isolated from a spring.</title>
        <authorList>
            <person name="Sheu S.Y."/>
            <person name="Li Y.S."/>
            <person name="Young C.C."/>
            <person name="Chen W.M."/>
        </authorList>
    </citation>
    <scope>NUCLEOTIDE SEQUENCE [LARGE SCALE GENOMIC DNA]</scope>
    <source>
        <strain evidence="3 4">STM-7</strain>
    </source>
</reference>
<dbReference type="Gene3D" id="1.10.10.2520">
    <property type="entry name" value="Cell wall hydrolase SleB, domain 1"/>
    <property type="match status" value="1"/>
</dbReference>
<keyword evidence="4" id="KW-1185">Reference proteome</keyword>
<dbReference type="InterPro" id="IPR042047">
    <property type="entry name" value="SleB_dom1"/>
</dbReference>
<proteinExistence type="predicted"/>
<accession>A0A7D5ZEP0</accession>
<dbReference type="InterPro" id="IPR011105">
    <property type="entry name" value="Cell_wall_hydrolase_SleB"/>
</dbReference>
<organism evidence="3 4">
    <name type="scientific">Chitinibacter fontanus</name>
    <dbReference type="NCBI Taxonomy" id="1737446"/>
    <lineage>
        <taxon>Bacteria</taxon>
        <taxon>Pseudomonadati</taxon>
        <taxon>Pseudomonadota</taxon>
        <taxon>Betaproteobacteria</taxon>
        <taxon>Neisseriales</taxon>
        <taxon>Chitinibacteraceae</taxon>
        <taxon>Chitinibacter</taxon>
    </lineage>
</organism>
<dbReference type="AlphaFoldDB" id="A0A7D5ZEP0"/>
<dbReference type="RefSeq" id="WP_180305814.1">
    <property type="nucleotide sequence ID" value="NZ_CP058952.1"/>
</dbReference>
<dbReference type="GO" id="GO:0016787">
    <property type="term" value="F:hydrolase activity"/>
    <property type="evidence" value="ECO:0007669"/>
    <property type="project" value="UniProtKB-KW"/>
</dbReference>
<dbReference type="EMBL" id="CP058952">
    <property type="protein sequence ID" value="QLI81704.1"/>
    <property type="molecule type" value="Genomic_DNA"/>
</dbReference>
<evidence type="ECO:0000313" key="3">
    <source>
        <dbReference type="EMBL" id="QLI81704.1"/>
    </source>
</evidence>
<dbReference type="KEGG" id="cfon:HZU75_09265"/>
<evidence type="ECO:0000256" key="1">
    <source>
        <dbReference type="SAM" id="MobiDB-lite"/>
    </source>
</evidence>
<sequence length="199" mass="21948">MSNRNQIIAGGAALLVALNSFSFFAFPMPRIGQLAATIAAEHEAKTQSQLNTQLHTDSASEPSSARMSPQDRETLILNAFNEARGEGINGIKAVLGVTMARVDSICYPDSVTDVVYQRHQFSWTHQRGSARTLASAARIDAQALQQIKTIVDEYIAEGAKPSTALLYHANYVRPKWTRSPDVKRVKRIGSHLFYDLKDC</sequence>
<gene>
    <name evidence="3" type="ORF">HZU75_09265</name>
</gene>
<dbReference type="Pfam" id="PF07486">
    <property type="entry name" value="Hydrolase_2"/>
    <property type="match status" value="1"/>
</dbReference>
<protein>
    <submittedName>
        <fullName evidence="3">Cell wall hydrolase</fullName>
    </submittedName>
</protein>
<evidence type="ECO:0000259" key="2">
    <source>
        <dbReference type="Pfam" id="PF07486"/>
    </source>
</evidence>
<dbReference type="Proteomes" id="UP000510822">
    <property type="component" value="Chromosome"/>
</dbReference>
<name>A0A7D5ZEP0_9NEIS</name>
<feature type="region of interest" description="Disordered" evidence="1">
    <location>
        <begin position="46"/>
        <end position="70"/>
    </location>
</feature>
<evidence type="ECO:0000313" key="4">
    <source>
        <dbReference type="Proteomes" id="UP000510822"/>
    </source>
</evidence>
<feature type="compositionally biased region" description="Polar residues" evidence="1">
    <location>
        <begin position="46"/>
        <end position="67"/>
    </location>
</feature>
<keyword evidence="3" id="KW-0378">Hydrolase</keyword>